<dbReference type="GO" id="GO:0030014">
    <property type="term" value="C:CCR4-NOT complex"/>
    <property type="evidence" value="ECO:0007669"/>
    <property type="project" value="InterPro"/>
</dbReference>
<evidence type="ECO:0000313" key="15">
    <source>
        <dbReference type="EMBL" id="KAA6382528.1"/>
    </source>
</evidence>
<dbReference type="Pfam" id="PF04857">
    <property type="entry name" value="CAF1"/>
    <property type="match status" value="1"/>
</dbReference>
<evidence type="ECO:0000256" key="10">
    <source>
        <dbReference type="ARBA" id="ARBA00022839"/>
    </source>
</evidence>
<reference evidence="15 16" key="1">
    <citation type="submission" date="2019-03" db="EMBL/GenBank/DDBJ databases">
        <title>Single cell metagenomics reveals metabolic interactions within the superorganism composed of flagellate Streblomastix strix and complex community of Bacteroidetes bacteria on its surface.</title>
        <authorList>
            <person name="Treitli S.C."/>
            <person name="Kolisko M."/>
            <person name="Husnik F."/>
            <person name="Keeling P."/>
            <person name="Hampl V."/>
        </authorList>
    </citation>
    <scope>NUCLEOTIDE SEQUENCE [LARGE SCALE GENOMIC DNA]</scope>
    <source>
        <strain evidence="15">ST1C</strain>
    </source>
</reference>
<dbReference type="GO" id="GO:0003723">
    <property type="term" value="F:RNA binding"/>
    <property type="evidence" value="ECO:0007669"/>
    <property type="project" value="UniProtKB-KW"/>
</dbReference>
<organism evidence="15 16">
    <name type="scientific">Streblomastix strix</name>
    <dbReference type="NCBI Taxonomy" id="222440"/>
    <lineage>
        <taxon>Eukaryota</taxon>
        <taxon>Metamonada</taxon>
        <taxon>Preaxostyla</taxon>
        <taxon>Oxymonadida</taxon>
        <taxon>Streblomastigidae</taxon>
        <taxon>Streblomastix</taxon>
    </lineage>
</organism>
<keyword evidence="14" id="KW-0539">Nucleus</keyword>
<sequence length="338" mass="38777">MAVDLAGGRIVDVWQDNVQQEFIRIQNIVADYPVIAMDTEFPGEVFQMFSMDEASSYEKLKKNCDRLKLIQVGFSFGKKDGTTKDGTSTWQFNLQFDTNTDQYARSSLDMLLNAGLDFDKHRKDGIDPSLFCELLWTSGIMLNDEVDWVTFHSSYDFGYMTKVATGEPLPDTEHEFKILVDKLFPSRYDLKLVSGTRRGLNILAAECGIVRKGSMHQAGSDALITLETYFQIINNDIKWSERRQEFYGRIAGIGKDIFLYVIDQVSNPTDTSSENSPVEFIPNNNYFGRTNNNNASITTFAVSKSKWKWKQLKLKYKFEFKFKSNLELKFAFGQCETF</sequence>
<dbReference type="InterPro" id="IPR039637">
    <property type="entry name" value="CNOT7/CNOT8/Pop2"/>
</dbReference>
<dbReference type="InterPro" id="IPR006941">
    <property type="entry name" value="RNase_CAF1"/>
</dbReference>
<protein>
    <recommendedName>
        <fullName evidence="5">poly(A)-specific ribonuclease</fullName>
        <ecNumber evidence="5">3.1.13.4</ecNumber>
    </recommendedName>
</protein>
<evidence type="ECO:0000256" key="1">
    <source>
        <dbReference type="ARBA" id="ARBA00001663"/>
    </source>
</evidence>
<dbReference type="InterPro" id="IPR012337">
    <property type="entry name" value="RNaseH-like_sf"/>
</dbReference>
<evidence type="ECO:0000256" key="11">
    <source>
        <dbReference type="ARBA" id="ARBA00022884"/>
    </source>
</evidence>
<name>A0A5J4VIV0_9EUKA</name>
<keyword evidence="6" id="KW-0963">Cytoplasm</keyword>
<evidence type="ECO:0000256" key="13">
    <source>
        <dbReference type="ARBA" id="ARBA00023163"/>
    </source>
</evidence>
<dbReference type="GO" id="GO:0005634">
    <property type="term" value="C:nucleus"/>
    <property type="evidence" value="ECO:0007669"/>
    <property type="project" value="UniProtKB-SubCell"/>
</dbReference>
<proteinExistence type="inferred from homology"/>
<dbReference type="GO" id="GO:0005737">
    <property type="term" value="C:cytoplasm"/>
    <property type="evidence" value="ECO:0007669"/>
    <property type="project" value="UniProtKB-SubCell"/>
</dbReference>
<dbReference type="EC" id="3.1.13.4" evidence="5"/>
<evidence type="ECO:0000256" key="8">
    <source>
        <dbReference type="ARBA" id="ARBA00022723"/>
    </source>
</evidence>
<dbReference type="OrthoDB" id="1164111at2759"/>
<dbReference type="GO" id="GO:0004535">
    <property type="term" value="F:poly(A)-specific ribonuclease activity"/>
    <property type="evidence" value="ECO:0007669"/>
    <property type="project" value="UniProtKB-EC"/>
</dbReference>
<evidence type="ECO:0000256" key="4">
    <source>
        <dbReference type="ARBA" id="ARBA00008372"/>
    </source>
</evidence>
<evidence type="ECO:0000256" key="12">
    <source>
        <dbReference type="ARBA" id="ARBA00023015"/>
    </source>
</evidence>
<dbReference type="EMBL" id="SNRW01006733">
    <property type="protein sequence ID" value="KAA6382528.1"/>
    <property type="molecule type" value="Genomic_DNA"/>
</dbReference>
<dbReference type="Proteomes" id="UP000324800">
    <property type="component" value="Unassembled WGS sequence"/>
</dbReference>
<keyword evidence="7" id="KW-0540">Nuclease</keyword>
<evidence type="ECO:0000256" key="5">
    <source>
        <dbReference type="ARBA" id="ARBA00012161"/>
    </source>
</evidence>
<evidence type="ECO:0000256" key="6">
    <source>
        <dbReference type="ARBA" id="ARBA00022490"/>
    </source>
</evidence>
<keyword evidence="9" id="KW-0378">Hydrolase</keyword>
<evidence type="ECO:0000256" key="7">
    <source>
        <dbReference type="ARBA" id="ARBA00022722"/>
    </source>
</evidence>
<gene>
    <name evidence="15" type="ORF">EZS28_021945</name>
</gene>
<comment type="similarity">
    <text evidence="4">Belongs to the CAF1 family.</text>
</comment>
<keyword evidence="13" id="KW-0804">Transcription</keyword>
<keyword evidence="11" id="KW-0694">RNA-binding</keyword>
<comment type="caution">
    <text evidence="15">The sequence shown here is derived from an EMBL/GenBank/DDBJ whole genome shotgun (WGS) entry which is preliminary data.</text>
</comment>
<keyword evidence="8" id="KW-0479">Metal-binding</keyword>
<dbReference type="SUPFAM" id="SSF53098">
    <property type="entry name" value="Ribonuclease H-like"/>
    <property type="match status" value="1"/>
</dbReference>
<accession>A0A5J4VIV0</accession>
<evidence type="ECO:0000313" key="16">
    <source>
        <dbReference type="Proteomes" id="UP000324800"/>
    </source>
</evidence>
<comment type="subcellular location">
    <subcellularLocation>
        <location evidence="3">Cytoplasm</location>
    </subcellularLocation>
    <subcellularLocation>
        <location evidence="2">Nucleus</location>
    </subcellularLocation>
</comment>
<dbReference type="AlphaFoldDB" id="A0A5J4VIV0"/>
<comment type="catalytic activity">
    <reaction evidence="1">
        <text>Exonucleolytic cleavage of poly(A) to 5'-AMP.</text>
        <dbReference type="EC" id="3.1.13.4"/>
    </reaction>
</comment>
<evidence type="ECO:0000256" key="2">
    <source>
        <dbReference type="ARBA" id="ARBA00004123"/>
    </source>
</evidence>
<dbReference type="Gene3D" id="3.30.420.10">
    <property type="entry name" value="Ribonuclease H-like superfamily/Ribonuclease H"/>
    <property type="match status" value="1"/>
</dbReference>
<evidence type="ECO:0000256" key="9">
    <source>
        <dbReference type="ARBA" id="ARBA00022801"/>
    </source>
</evidence>
<evidence type="ECO:0000256" key="14">
    <source>
        <dbReference type="ARBA" id="ARBA00023242"/>
    </source>
</evidence>
<keyword evidence="12" id="KW-0805">Transcription regulation</keyword>
<keyword evidence="10" id="KW-0269">Exonuclease</keyword>
<dbReference type="PANTHER" id="PTHR10797">
    <property type="entry name" value="CCR4-NOT TRANSCRIPTION COMPLEX SUBUNIT"/>
    <property type="match status" value="1"/>
</dbReference>
<dbReference type="InterPro" id="IPR036397">
    <property type="entry name" value="RNaseH_sf"/>
</dbReference>
<evidence type="ECO:0000256" key="3">
    <source>
        <dbReference type="ARBA" id="ARBA00004496"/>
    </source>
</evidence>
<dbReference type="GO" id="GO:0046872">
    <property type="term" value="F:metal ion binding"/>
    <property type="evidence" value="ECO:0007669"/>
    <property type="project" value="UniProtKB-KW"/>
</dbReference>